<name>A0A8H7XVX5_PSICU</name>
<proteinExistence type="predicted"/>
<dbReference type="EMBL" id="JAFIQS010000007">
    <property type="protein sequence ID" value="KAG5166966.1"/>
    <property type="molecule type" value="Genomic_DNA"/>
</dbReference>
<protein>
    <submittedName>
        <fullName evidence="3">Uncharacterized protein</fullName>
    </submittedName>
</protein>
<sequence length="484" mass="53551">MEHQKRITESTSAMNSDVSTYDNKLSKAANKLTESRDDKGRGFAHLRSFVYLTPSIDPGGGKPSSSKYDDATDGLQKSVDEKTAQKLTADQRLEASRAKKEELKRLKARLEVLKLTRAQRELALHLEWKEREEKFLQVSKQNMAFINEALARDQAMLDALAQQKAEFAKEKDLLAQQNASQQASLAAKEVSLATKEASLATKEASLAQQNALLAQEKASFAQEKASQQASLEKGSLLDQLARENALLSISLAKVEVSAANTQASVANAMTEAAKAKAEAAKAKAEAANAQASAAQDKVALIAKHQKEIENMEQLMANERHKAFLQVQNASKLMNQLYRERPQNEGEENKAIKKQTAQNYESMMALAFGLLQDDARLKLAKSLGKGNWEEVSKMSQTQADLPALIYSLKPELDIRTLNFLCLPDEALNEVNFAAHNTNPTLIRMALDHLFIKSPRASQYLAHKNVQPEQVLDFLVESHAILARQI</sequence>
<evidence type="ECO:0000256" key="1">
    <source>
        <dbReference type="SAM" id="Coils"/>
    </source>
</evidence>
<accession>A0A8H7XVX5</accession>
<evidence type="ECO:0000256" key="2">
    <source>
        <dbReference type="SAM" id="MobiDB-lite"/>
    </source>
</evidence>
<feature type="region of interest" description="Disordered" evidence="2">
    <location>
        <begin position="1"/>
        <end position="22"/>
    </location>
</feature>
<gene>
    <name evidence="3" type="ORF">JR316_007303</name>
</gene>
<comment type="caution">
    <text evidence="3">The sequence shown here is derived from an EMBL/GenBank/DDBJ whole genome shotgun (WGS) entry which is preliminary data.</text>
</comment>
<feature type="coiled-coil region" evidence="1">
    <location>
        <begin position="258"/>
        <end position="321"/>
    </location>
</feature>
<organism evidence="3">
    <name type="scientific">Psilocybe cubensis</name>
    <name type="common">Psychedelic mushroom</name>
    <name type="synonym">Stropharia cubensis</name>
    <dbReference type="NCBI Taxonomy" id="181762"/>
    <lineage>
        <taxon>Eukaryota</taxon>
        <taxon>Fungi</taxon>
        <taxon>Dikarya</taxon>
        <taxon>Basidiomycota</taxon>
        <taxon>Agaricomycotina</taxon>
        <taxon>Agaricomycetes</taxon>
        <taxon>Agaricomycetidae</taxon>
        <taxon>Agaricales</taxon>
        <taxon>Agaricineae</taxon>
        <taxon>Strophariaceae</taxon>
        <taxon>Psilocybe</taxon>
    </lineage>
</organism>
<reference evidence="3" key="1">
    <citation type="submission" date="2021-02" db="EMBL/GenBank/DDBJ databases">
        <title>Psilocybe cubensis genome.</title>
        <authorList>
            <person name="Mckernan K.J."/>
            <person name="Crawford S."/>
            <person name="Trippe A."/>
            <person name="Kane L.T."/>
            <person name="Mclaughlin S."/>
        </authorList>
    </citation>
    <scope>NUCLEOTIDE SEQUENCE [LARGE SCALE GENOMIC DNA]</scope>
    <source>
        <strain evidence="3">MGC-MH-2018</strain>
    </source>
</reference>
<keyword evidence="1" id="KW-0175">Coiled coil</keyword>
<feature type="region of interest" description="Disordered" evidence="2">
    <location>
        <begin position="53"/>
        <end position="81"/>
    </location>
</feature>
<feature type="coiled-coil region" evidence="1">
    <location>
        <begin position="86"/>
        <end position="116"/>
    </location>
</feature>
<feature type="compositionally biased region" description="Polar residues" evidence="2">
    <location>
        <begin position="9"/>
        <end position="22"/>
    </location>
</feature>
<dbReference type="AlphaFoldDB" id="A0A8H7XVX5"/>
<evidence type="ECO:0000313" key="3">
    <source>
        <dbReference type="EMBL" id="KAG5166966.1"/>
    </source>
</evidence>